<dbReference type="SUPFAM" id="SSF53807">
    <property type="entry name" value="Helical backbone' metal receptor"/>
    <property type="match status" value="1"/>
</dbReference>
<dbReference type="Pfam" id="PF01497">
    <property type="entry name" value="Peripla_BP_2"/>
    <property type="match status" value="1"/>
</dbReference>
<dbReference type="RefSeq" id="WP_092925108.1">
    <property type="nucleotide sequence ID" value="NZ_FJTZ01000012.1"/>
</dbReference>
<dbReference type="PANTHER" id="PTHR30535:SF36">
    <property type="entry name" value="HIGH-AFFINITY HEME UPTAKE SYSTEM PROTEIN ISDE"/>
    <property type="match status" value="1"/>
</dbReference>
<dbReference type="Gene3D" id="3.40.50.1980">
    <property type="entry name" value="Nitrogenase molybdenum iron protein domain"/>
    <property type="match status" value="2"/>
</dbReference>
<evidence type="ECO:0000259" key="2">
    <source>
        <dbReference type="PROSITE" id="PS50983"/>
    </source>
</evidence>
<dbReference type="AlphaFoldDB" id="A0A2P2BSG2"/>
<organism evidence="3 4">
    <name type="scientific">Romboutsia hominis</name>
    <dbReference type="NCBI Taxonomy" id="1507512"/>
    <lineage>
        <taxon>Bacteria</taxon>
        <taxon>Bacillati</taxon>
        <taxon>Bacillota</taxon>
        <taxon>Clostridia</taxon>
        <taxon>Peptostreptococcales</taxon>
        <taxon>Peptostreptococcaceae</taxon>
        <taxon>Romboutsia</taxon>
    </lineage>
</organism>
<proteinExistence type="inferred from homology"/>
<comment type="similarity">
    <text evidence="1">Belongs to the bacterial solute-binding protein 8 family.</text>
</comment>
<dbReference type="EMBL" id="LN650648">
    <property type="protein sequence ID" value="CEI73325.1"/>
    <property type="molecule type" value="Genomic_DNA"/>
</dbReference>
<evidence type="ECO:0000256" key="1">
    <source>
        <dbReference type="ARBA" id="ARBA00008814"/>
    </source>
</evidence>
<name>A0A2P2BSG2_9FIRM</name>
<keyword evidence="4" id="KW-1185">Reference proteome</keyword>
<protein>
    <submittedName>
        <fullName evidence="3">High-affinity heme uptake system protein IsdE</fullName>
    </submittedName>
</protein>
<feature type="domain" description="Fe/B12 periplasmic-binding" evidence="2">
    <location>
        <begin position="44"/>
        <end position="301"/>
    </location>
</feature>
<dbReference type="Proteomes" id="UP000245695">
    <property type="component" value="Chromosome 1"/>
</dbReference>
<reference evidence="3 4" key="1">
    <citation type="submission" date="2014-09" db="EMBL/GenBank/DDBJ databases">
        <authorList>
            <person name="Hornung B.V."/>
        </authorList>
    </citation>
    <scope>NUCLEOTIDE SEQUENCE [LARGE SCALE GENOMIC DNA]</scope>
    <source>
        <strain evidence="3 4">FRIFI</strain>
    </source>
</reference>
<sequence>MKFRKLASVFLVSALFITGCTNNSSQSEKESDTAVKGAQVEELDVVAATVSATQVLDKLDANVIGIPTTKMEIPEKFKGLPEVGQAMNPDLEIVASLEPDVFIMDSMFKENVKDSMKEYDLNTFYFNTGTYTEFVKSIEELGKEINKEEEATKVINELKEVEKEATANKSEKAPTVAIIFGGGENFMLATETSYLGDLAKTVGAENITNKLEGDMSSPYVQFSLEQIIKENPDYILRFAHGNIEETKKAFDDAFDKNPAYKELDAYKNGKVIDLDPAIFNVSANLQVKEAIKTLGNVLYGN</sequence>
<gene>
    <name evidence="3" type="ORF">FRIFI_1794</name>
</gene>
<dbReference type="KEGG" id="rhom:FRIFI_1794"/>
<dbReference type="PROSITE" id="PS51257">
    <property type="entry name" value="PROKAR_LIPOPROTEIN"/>
    <property type="match status" value="1"/>
</dbReference>
<dbReference type="InterPro" id="IPR050902">
    <property type="entry name" value="ABC_Transporter_SBP"/>
</dbReference>
<dbReference type="InterPro" id="IPR002491">
    <property type="entry name" value="ABC_transptr_periplasmic_BD"/>
</dbReference>
<dbReference type="PANTHER" id="PTHR30535">
    <property type="entry name" value="VITAMIN B12-BINDING PROTEIN"/>
    <property type="match status" value="1"/>
</dbReference>
<dbReference type="PROSITE" id="PS50983">
    <property type="entry name" value="FE_B12_PBP"/>
    <property type="match status" value="1"/>
</dbReference>
<evidence type="ECO:0000313" key="3">
    <source>
        <dbReference type="EMBL" id="CEI73325.1"/>
    </source>
</evidence>
<evidence type="ECO:0000313" key="4">
    <source>
        <dbReference type="Proteomes" id="UP000245695"/>
    </source>
</evidence>
<accession>A0A2P2BSG2</accession>
<dbReference type="GO" id="GO:0071281">
    <property type="term" value="P:cellular response to iron ion"/>
    <property type="evidence" value="ECO:0007669"/>
    <property type="project" value="TreeGrafter"/>
</dbReference>